<dbReference type="InterPro" id="IPR018129">
    <property type="entry name" value="PEP_COase_Lys_AS"/>
</dbReference>
<evidence type="ECO:0000256" key="7">
    <source>
        <dbReference type="ARBA" id="ARBA00023239"/>
    </source>
</evidence>
<comment type="caution">
    <text evidence="13">The sequence shown here is derived from an EMBL/GenBank/DDBJ whole genome shotgun (WGS) entry which is preliminary data.</text>
</comment>
<evidence type="ECO:0000256" key="9">
    <source>
        <dbReference type="ARBA" id="ARBA00048995"/>
    </source>
</evidence>
<keyword evidence="14" id="KW-1185">Reference proteome</keyword>
<evidence type="ECO:0000256" key="1">
    <source>
        <dbReference type="ARBA" id="ARBA00001946"/>
    </source>
</evidence>
<sequence>MPTPRRPQHPGWRRAVVRKDTPTIVDQPINLQDDIRYLGRILGEVIAQQEGPEVFDLVESARRQAFSIAGGTEDMASLVEMFRDIDPDRAEPVIRAFSHFALMANLAEDLHDEQDRLDHQYSGAPAPDSTLEATWAKFRDARVTPERLAEELPRTLVAPVLTAHPTETRRRTVFDAQKHIAAAMRRRHRLLSLPDNAATRRDLGAIEADIRRRLTVLWQTALIRVARPRIEDEIEVGLRYYKLSLLEEIPRINLAVLARLREAVGREVPPHAIIRPGSWIGGDHDGNPYVTARTLEYATSRAAHTVLQRYCSELHRLEHELSVSDRMSEVSVDLYALAERGKNDVPSRVDEPYRRAIHGMRGRMLSTIAHLIGPEAVEGEWHRAHAPYGSAEEFEADLAVVDASLRASRDDIIADDRLARLRAAVHSFGFHLYSMDIRQNSESYEDVLAEIFSVARVTEDYRGLSEEEKIDLLVRELETPRPLVPTGYAGYGEVTERELGIFRQAAAAVERFGPEAVPHCIISMAESVSDILEPMVLLKEVGLIAADGQRPTGTVDVIPLFETIEDLGAGAAILEKLWRLPLYREYLRQRGDVQEVMLGYSDSNKDGGYFAANWALYSGEMDLVRVCREQGLRLRLFHGRGGTVGRGGGPSYEAILAQPHGAVAGSVRITEQGEIISAKYGSRDTARWNLEALVSATLEASVLNINDLEDPQRAYEVMSWLSEASQRKYAALAHEDPGFIQYFTESTPLQEIGALNIGSRPSSRKQTETLADLRAIPWVLSWSQSRVMLPGWFGVGSALHQWVEAGENPEERVAELRALNESWPFFNSVLSNMAQVMSKAEMELARLYADLIGDAEVASRIYRTIREEYDLTLEMFGQVTGRDRLLEDNPALARSVRARYPYLLPLNIIQVELLRRYRAGDQRDSVASGIQLTMNGLATALRNSG</sequence>
<comment type="similarity">
    <text evidence="3 10">Belongs to the PEPCase type 1 family.</text>
</comment>
<dbReference type="PRINTS" id="PR00150">
    <property type="entry name" value="PEPCARBXLASE"/>
</dbReference>
<dbReference type="InterPro" id="IPR015813">
    <property type="entry name" value="Pyrv/PenolPyrv_kinase-like_dom"/>
</dbReference>
<dbReference type="PROSITE" id="PS00393">
    <property type="entry name" value="PEPCASE_2"/>
    <property type="match status" value="1"/>
</dbReference>
<dbReference type="Proteomes" id="UP001359781">
    <property type="component" value="Unassembled WGS sequence"/>
</dbReference>
<dbReference type="InterPro" id="IPR033129">
    <property type="entry name" value="PEPCASE_His_AS"/>
</dbReference>
<dbReference type="Pfam" id="PF00311">
    <property type="entry name" value="PEPcase"/>
    <property type="match status" value="1"/>
</dbReference>
<dbReference type="HAMAP" id="MF_00595">
    <property type="entry name" value="PEPcase_type1"/>
    <property type="match status" value="1"/>
</dbReference>
<dbReference type="GO" id="GO:0008964">
    <property type="term" value="F:phosphoenolpyruvate carboxylase activity"/>
    <property type="evidence" value="ECO:0007669"/>
    <property type="project" value="UniProtKB-EC"/>
</dbReference>
<dbReference type="EMBL" id="JBAHVJ010000006">
    <property type="protein sequence ID" value="MEJ4100038.1"/>
    <property type="molecule type" value="Genomic_DNA"/>
</dbReference>
<keyword evidence="6 10" id="KW-0460">Magnesium</keyword>
<dbReference type="RefSeq" id="WP_337890345.1">
    <property type="nucleotide sequence ID" value="NZ_JBAHVI010000006.1"/>
</dbReference>
<evidence type="ECO:0000256" key="5">
    <source>
        <dbReference type="ARBA" id="ARBA00022419"/>
    </source>
</evidence>
<evidence type="ECO:0000256" key="11">
    <source>
        <dbReference type="PROSITE-ProRule" id="PRU10111"/>
    </source>
</evidence>
<dbReference type="EC" id="4.1.1.31" evidence="4 10"/>
<organism evidence="13 14">
    <name type="scientific">Corynebacterium mastitidis</name>
    <dbReference type="NCBI Taxonomy" id="161890"/>
    <lineage>
        <taxon>Bacteria</taxon>
        <taxon>Bacillati</taxon>
        <taxon>Actinomycetota</taxon>
        <taxon>Actinomycetes</taxon>
        <taxon>Mycobacteriales</taxon>
        <taxon>Corynebacteriaceae</taxon>
        <taxon>Corynebacterium</taxon>
    </lineage>
</organism>
<evidence type="ECO:0000256" key="6">
    <source>
        <dbReference type="ARBA" id="ARBA00022842"/>
    </source>
</evidence>
<comment type="function">
    <text evidence="2 10">Forms oxaloacetate, a four-carbon dicarboxylic acid source for the tricarboxylic acid cycle.</text>
</comment>
<reference evidence="13 14" key="1">
    <citation type="submission" date="2024-02" db="EMBL/GenBank/DDBJ databases">
        <title>Whole genome sequencing and characterization of Corynebacterium isolated from the ocular surface of dry eye disease sufferers.</title>
        <authorList>
            <person name="Naqvi M."/>
        </authorList>
    </citation>
    <scope>NUCLEOTIDE SEQUENCE [LARGE SCALE GENOMIC DNA]</scope>
    <source>
        <strain evidence="13 14">PCRF</strain>
    </source>
</reference>
<evidence type="ECO:0000313" key="14">
    <source>
        <dbReference type="Proteomes" id="UP001359781"/>
    </source>
</evidence>
<evidence type="ECO:0000256" key="10">
    <source>
        <dbReference type="HAMAP-Rule" id="MF_00595"/>
    </source>
</evidence>
<proteinExistence type="inferred from homology"/>
<dbReference type="Gene3D" id="1.20.1440.90">
    <property type="entry name" value="Phosphoenolpyruvate/pyruvate domain"/>
    <property type="match status" value="1"/>
</dbReference>
<comment type="catalytic activity">
    <reaction evidence="9 10">
        <text>oxaloacetate + phosphate = phosphoenolpyruvate + hydrogencarbonate</text>
        <dbReference type="Rhea" id="RHEA:28370"/>
        <dbReference type="ChEBI" id="CHEBI:16452"/>
        <dbReference type="ChEBI" id="CHEBI:17544"/>
        <dbReference type="ChEBI" id="CHEBI:43474"/>
        <dbReference type="ChEBI" id="CHEBI:58702"/>
        <dbReference type="EC" id="4.1.1.31"/>
    </reaction>
</comment>
<dbReference type="SUPFAM" id="SSF51621">
    <property type="entry name" value="Phosphoenolpyruvate/pyruvate domain"/>
    <property type="match status" value="1"/>
</dbReference>
<keyword evidence="7 10" id="KW-0456">Lyase</keyword>
<dbReference type="PANTHER" id="PTHR30523:SF6">
    <property type="entry name" value="PHOSPHOENOLPYRUVATE CARBOXYLASE"/>
    <property type="match status" value="1"/>
</dbReference>
<protein>
    <recommendedName>
        <fullName evidence="5 10">Phosphoenolpyruvate carboxylase</fullName>
        <shortName evidence="10">PEPC</shortName>
        <shortName evidence="10">PEPCase</shortName>
        <ecNumber evidence="4 10">4.1.1.31</ecNumber>
    </recommendedName>
</protein>
<dbReference type="InterPro" id="IPR022805">
    <property type="entry name" value="PEP_COase_bac/pln-type"/>
</dbReference>
<comment type="subunit">
    <text evidence="10">Homotetramer.</text>
</comment>
<name>A0ABU8NYF4_9CORY</name>
<evidence type="ECO:0000313" key="13">
    <source>
        <dbReference type="EMBL" id="MEJ4100038.1"/>
    </source>
</evidence>
<dbReference type="NCBIfam" id="NF000584">
    <property type="entry name" value="PRK00009.1"/>
    <property type="match status" value="1"/>
</dbReference>
<accession>A0ABU8NYF4</accession>
<evidence type="ECO:0000256" key="3">
    <source>
        <dbReference type="ARBA" id="ARBA00008346"/>
    </source>
</evidence>
<dbReference type="PANTHER" id="PTHR30523">
    <property type="entry name" value="PHOSPHOENOLPYRUVATE CARBOXYLASE"/>
    <property type="match status" value="1"/>
</dbReference>
<dbReference type="InterPro" id="IPR021135">
    <property type="entry name" value="PEP_COase"/>
</dbReference>
<evidence type="ECO:0000256" key="2">
    <source>
        <dbReference type="ARBA" id="ARBA00003670"/>
    </source>
</evidence>
<gene>
    <name evidence="10 13" type="primary">ppc</name>
    <name evidence="13" type="ORF">V5S96_06675</name>
</gene>
<feature type="active site" evidence="10 11">
    <location>
        <position position="164"/>
    </location>
</feature>
<evidence type="ECO:0000256" key="8">
    <source>
        <dbReference type="ARBA" id="ARBA00023300"/>
    </source>
</evidence>
<dbReference type="PROSITE" id="PS00781">
    <property type="entry name" value="PEPCASE_1"/>
    <property type="match status" value="1"/>
</dbReference>
<evidence type="ECO:0000256" key="4">
    <source>
        <dbReference type="ARBA" id="ARBA00012305"/>
    </source>
</evidence>
<keyword evidence="8 10" id="KW-0120">Carbon dioxide fixation</keyword>
<feature type="active site" evidence="10 12">
    <location>
        <position position="605"/>
    </location>
</feature>
<evidence type="ECO:0000256" key="12">
    <source>
        <dbReference type="PROSITE-ProRule" id="PRU10112"/>
    </source>
</evidence>
<comment type="cofactor">
    <cofactor evidence="1 10">
        <name>Mg(2+)</name>
        <dbReference type="ChEBI" id="CHEBI:18420"/>
    </cofactor>
</comment>